<feature type="region of interest" description="Disordered" evidence="1">
    <location>
        <begin position="268"/>
        <end position="462"/>
    </location>
</feature>
<dbReference type="OrthoDB" id="787137at2759"/>
<organism evidence="2 3">
    <name type="scientific">Phlebiopsis gigantea (strain 11061_1 CR5-6)</name>
    <name type="common">White-rot fungus</name>
    <name type="synonym">Peniophora gigantea</name>
    <dbReference type="NCBI Taxonomy" id="745531"/>
    <lineage>
        <taxon>Eukaryota</taxon>
        <taxon>Fungi</taxon>
        <taxon>Dikarya</taxon>
        <taxon>Basidiomycota</taxon>
        <taxon>Agaricomycotina</taxon>
        <taxon>Agaricomycetes</taxon>
        <taxon>Polyporales</taxon>
        <taxon>Phanerochaetaceae</taxon>
        <taxon>Phlebiopsis</taxon>
    </lineage>
</organism>
<feature type="compositionally biased region" description="Low complexity" evidence="1">
    <location>
        <begin position="330"/>
        <end position="346"/>
    </location>
</feature>
<feature type="compositionally biased region" description="Basic residues" evidence="1">
    <location>
        <begin position="347"/>
        <end position="359"/>
    </location>
</feature>
<proteinExistence type="predicted"/>
<reference evidence="2 3" key="1">
    <citation type="journal article" date="2014" name="PLoS Genet.">
        <title>Analysis of the Phlebiopsis gigantea genome, transcriptome and secretome provides insight into its pioneer colonization strategies of wood.</title>
        <authorList>
            <person name="Hori C."/>
            <person name="Ishida T."/>
            <person name="Igarashi K."/>
            <person name="Samejima M."/>
            <person name="Suzuki H."/>
            <person name="Master E."/>
            <person name="Ferreira P."/>
            <person name="Ruiz-Duenas F.J."/>
            <person name="Held B."/>
            <person name="Canessa P."/>
            <person name="Larrondo L.F."/>
            <person name="Schmoll M."/>
            <person name="Druzhinina I.S."/>
            <person name="Kubicek C.P."/>
            <person name="Gaskell J.A."/>
            <person name="Kersten P."/>
            <person name="St John F."/>
            <person name="Glasner J."/>
            <person name="Sabat G."/>
            <person name="Splinter BonDurant S."/>
            <person name="Syed K."/>
            <person name="Yadav J."/>
            <person name="Mgbeahuruike A.C."/>
            <person name="Kovalchuk A."/>
            <person name="Asiegbu F.O."/>
            <person name="Lackner G."/>
            <person name="Hoffmeister D."/>
            <person name="Rencoret J."/>
            <person name="Gutierrez A."/>
            <person name="Sun H."/>
            <person name="Lindquist E."/>
            <person name="Barry K."/>
            <person name="Riley R."/>
            <person name="Grigoriev I.V."/>
            <person name="Henrissat B."/>
            <person name="Kues U."/>
            <person name="Berka R.M."/>
            <person name="Martinez A.T."/>
            <person name="Covert S.F."/>
            <person name="Blanchette R.A."/>
            <person name="Cullen D."/>
        </authorList>
    </citation>
    <scope>NUCLEOTIDE SEQUENCE [LARGE SCALE GENOMIC DNA]</scope>
    <source>
        <strain evidence="2 3">11061_1 CR5-6</strain>
    </source>
</reference>
<gene>
    <name evidence="2" type="ORF">PHLGIDRAFT_158301</name>
</gene>
<feature type="compositionally biased region" description="Basic and acidic residues" evidence="1">
    <location>
        <begin position="420"/>
        <end position="429"/>
    </location>
</feature>
<feature type="region of interest" description="Disordered" evidence="1">
    <location>
        <begin position="500"/>
        <end position="557"/>
    </location>
</feature>
<keyword evidence="3" id="KW-1185">Reference proteome</keyword>
<feature type="compositionally biased region" description="Acidic residues" evidence="1">
    <location>
        <begin position="516"/>
        <end position="557"/>
    </location>
</feature>
<feature type="region of interest" description="Disordered" evidence="1">
    <location>
        <begin position="167"/>
        <end position="254"/>
    </location>
</feature>
<feature type="compositionally biased region" description="Low complexity" evidence="1">
    <location>
        <begin position="178"/>
        <end position="191"/>
    </location>
</feature>
<dbReference type="HOGENOM" id="CLU_553276_0_0_1"/>
<dbReference type="EMBL" id="KN840448">
    <property type="protein sequence ID" value="KIP11181.1"/>
    <property type="molecule type" value="Genomic_DNA"/>
</dbReference>
<dbReference type="STRING" id="745531.A0A0C3S5C1"/>
<name>A0A0C3S5C1_PHLG1</name>
<evidence type="ECO:0000313" key="3">
    <source>
        <dbReference type="Proteomes" id="UP000053257"/>
    </source>
</evidence>
<evidence type="ECO:0000313" key="2">
    <source>
        <dbReference type="EMBL" id="KIP11181.1"/>
    </source>
</evidence>
<feature type="compositionally biased region" description="Low complexity" evidence="1">
    <location>
        <begin position="396"/>
        <end position="413"/>
    </location>
</feature>
<feature type="compositionally biased region" description="Polar residues" evidence="1">
    <location>
        <begin position="120"/>
        <end position="134"/>
    </location>
</feature>
<dbReference type="AlphaFoldDB" id="A0A0C3S5C1"/>
<sequence>MTIEDICTTLTHMNMIHIHDRVPTPRPLPGQSIKTIKGRKSGLARKHLQRTITYDDEKAKGPFVPPTSYTISWDRNAVEEHLAKWEAKGYLRLRPENLKWSPFLIARAKKSDGLPFDDGTPQSATDAATPSTEALVTPLAGPSSDGGAGTASPAFALFDDDSVEIAGRSASSEAEVLPSPSEQSPSSTRSPQRSRRHRSTSPTGGESDVTPRPKRPRRSTAQSVLPRSASRRQSERPMLRRTRSVAQLPGRRDDADLIAEDAALAARLALEEDPPRRQLRSRSNTEQELPRPISPATSRSTSSPRKRKRAESPPATPPTARQTRSSVMLSSASRPTPTRRSSASRSPVKKRKPQRRPSRLTKEVNVDMDGDGDDAHSIASPPPDPDRMPEPPLSPTPSLSVQHTDADAQAAHEAAPDPEQPTHTDDARGPEGALAAPAEDEVAYEDTGTPFTGATSRQSVVHSDDTMVVAEEAPPGAHKALTPIVTEGIAELPARTLPAPNGHIAAAPPAATLDSGDLDLDAEGEEDAEGDIDAEGEDDIDAEGEPDTGEDLELELY</sequence>
<feature type="compositionally biased region" description="Polar residues" evidence="1">
    <location>
        <begin position="449"/>
        <end position="461"/>
    </location>
</feature>
<protein>
    <submittedName>
        <fullName evidence="2">Uncharacterized protein</fullName>
    </submittedName>
</protein>
<feature type="compositionally biased region" description="Low complexity" evidence="1">
    <location>
        <begin position="290"/>
        <end position="303"/>
    </location>
</feature>
<accession>A0A0C3S5C1</accession>
<evidence type="ECO:0000256" key="1">
    <source>
        <dbReference type="SAM" id="MobiDB-lite"/>
    </source>
</evidence>
<feature type="region of interest" description="Disordered" evidence="1">
    <location>
        <begin position="111"/>
        <end position="153"/>
    </location>
</feature>
<dbReference type="Proteomes" id="UP000053257">
    <property type="component" value="Unassembled WGS sequence"/>
</dbReference>